<accession>A0ABQ5ANG0</accession>
<sequence length="274" mass="31136">MHTMAGDDVAGIKRRRRDLYSDGVRNLATASGRCRLKEDLESYTGRRLQIFYDHVNPVTRRTIDQSASGKLRDRNTKESWALLENLALYDNKSWNDPRYFAKPVKEISLPQDVLMNKITTSCEIYSGPHDTQYCMEDPEQAFVEYASSRTDEAGVGRGFVATANAVIDYTKAKIAVGEEITIPVFGVKGVDLGKEEAPYWTMLRKKESYNPRPRSDGIGAQTPYYARKDFLDCHLPGEQKIARDAKINPFKDVLVFRQLVEFLGALPINLKRNM</sequence>
<proteinExistence type="predicted"/>
<dbReference type="EMBL" id="BQNB010012462">
    <property type="protein sequence ID" value="GJT03851.1"/>
    <property type="molecule type" value="Genomic_DNA"/>
</dbReference>
<protein>
    <recommendedName>
        <fullName evidence="3">MAK10-like protein</fullName>
    </recommendedName>
</protein>
<reference evidence="1" key="1">
    <citation type="journal article" date="2022" name="Int. J. Mol. Sci.">
        <title>Draft Genome of Tanacetum Coccineum: Genomic Comparison of Closely Related Tanacetum-Family Plants.</title>
        <authorList>
            <person name="Yamashiro T."/>
            <person name="Shiraishi A."/>
            <person name="Nakayama K."/>
            <person name="Satake H."/>
        </authorList>
    </citation>
    <scope>NUCLEOTIDE SEQUENCE</scope>
</reference>
<evidence type="ECO:0000313" key="1">
    <source>
        <dbReference type="EMBL" id="GJT03851.1"/>
    </source>
</evidence>
<reference evidence="1" key="2">
    <citation type="submission" date="2022-01" db="EMBL/GenBank/DDBJ databases">
        <authorList>
            <person name="Yamashiro T."/>
            <person name="Shiraishi A."/>
            <person name="Satake H."/>
            <person name="Nakayama K."/>
        </authorList>
    </citation>
    <scope>NUCLEOTIDE SEQUENCE</scope>
</reference>
<evidence type="ECO:0008006" key="3">
    <source>
        <dbReference type="Google" id="ProtNLM"/>
    </source>
</evidence>
<gene>
    <name evidence="1" type="ORF">Tco_0838313</name>
</gene>
<comment type="caution">
    <text evidence="1">The sequence shown here is derived from an EMBL/GenBank/DDBJ whole genome shotgun (WGS) entry which is preliminary data.</text>
</comment>
<dbReference type="Proteomes" id="UP001151760">
    <property type="component" value="Unassembled WGS sequence"/>
</dbReference>
<keyword evidence="2" id="KW-1185">Reference proteome</keyword>
<organism evidence="1 2">
    <name type="scientific">Tanacetum coccineum</name>
    <dbReference type="NCBI Taxonomy" id="301880"/>
    <lineage>
        <taxon>Eukaryota</taxon>
        <taxon>Viridiplantae</taxon>
        <taxon>Streptophyta</taxon>
        <taxon>Embryophyta</taxon>
        <taxon>Tracheophyta</taxon>
        <taxon>Spermatophyta</taxon>
        <taxon>Magnoliopsida</taxon>
        <taxon>eudicotyledons</taxon>
        <taxon>Gunneridae</taxon>
        <taxon>Pentapetalae</taxon>
        <taxon>asterids</taxon>
        <taxon>campanulids</taxon>
        <taxon>Asterales</taxon>
        <taxon>Asteraceae</taxon>
        <taxon>Asteroideae</taxon>
        <taxon>Anthemideae</taxon>
        <taxon>Anthemidinae</taxon>
        <taxon>Tanacetum</taxon>
    </lineage>
</organism>
<evidence type="ECO:0000313" key="2">
    <source>
        <dbReference type="Proteomes" id="UP001151760"/>
    </source>
</evidence>
<name>A0ABQ5ANG0_9ASTR</name>